<feature type="transmembrane region" description="Helical" evidence="1">
    <location>
        <begin position="244"/>
        <end position="263"/>
    </location>
</feature>
<keyword evidence="3" id="KW-1185">Reference proteome</keyword>
<name>A0ABU3G559_9GAMM</name>
<comment type="caution">
    <text evidence="2">The sequence shown here is derived from an EMBL/GenBank/DDBJ whole genome shotgun (WGS) entry which is preliminary data.</text>
</comment>
<feature type="transmembrane region" description="Helical" evidence="1">
    <location>
        <begin position="80"/>
        <end position="99"/>
    </location>
</feature>
<keyword evidence="1" id="KW-0472">Membrane</keyword>
<feature type="transmembrane region" description="Helical" evidence="1">
    <location>
        <begin position="176"/>
        <end position="196"/>
    </location>
</feature>
<organism evidence="2 3">
    <name type="scientific">Shewanella scandinavica</name>
    <dbReference type="NCBI Taxonomy" id="3063538"/>
    <lineage>
        <taxon>Bacteria</taxon>
        <taxon>Pseudomonadati</taxon>
        <taxon>Pseudomonadota</taxon>
        <taxon>Gammaproteobacteria</taxon>
        <taxon>Alteromonadales</taxon>
        <taxon>Shewanellaceae</taxon>
        <taxon>Shewanella</taxon>
    </lineage>
</organism>
<dbReference type="Proteomes" id="UP001249505">
    <property type="component" value="Unassembled WGS sequence"/>
</dbReference>
<feature type="transmembrane region" description="Helical" evidence="1">
    <location>
        <begin position="119"/>
        <end position="141"/>
    </location>
</feature>
<dbReference type="RefSeq" id="WP_311900946.1">
    <property type="nucleotide sequence ID" value="NZ_JAUOES010000038.1"/>
</dbReference>
<proteinExistence type="predicted"/>
<protein>
    <submittedName>
        <fullName evidence="2">Uncharacterized protein</fullName>
    </submittedName>
</protein>
<accession>A0ABU3G559</accession>
<keyword evidence="1" id="KW-0812">Transmembrane</keyword>
<keyword evidence="1" id="KW-1133">Transmembrane helix</keyword>
<sequence>MELVDRYIAAVQRELPENKRQEIGRELKANICDQLDALSEQGELSESQIAAVLKQMGHPCKVAQQFVPSMPIIASEDIPLFKHTLFMVLGVLFVLQVVGGTTQWLGSTEGNLSRFIQHIVSGFIGDACLAITAIGLSFWSFSAQGKPLSGSNCQKWQPQNLPKVGPGWQHISLSDVFTDLATYLFLLLVIWCSVWMSSEQLAARTVIFSANAQQLLQWFSPIILLSMGNSLWQLRRRVWTSELLLANMGINLAYASFLVFLAFSSPLLQTQVQSQGTELQGIFTLLQLDKWLSYSLVIAAMFPSYEVIRDGLRRRKLASQT</sequence>
<evidence type="ECO:0000313" key="3">
    <source>
        <dbReference type="Proteomes" id="UP001249505"/>
    </source>
</evidence>
<feature type="transmembrane region" description="Helical" evidence="1">
    <location>
        <begin position="291"/>
        <end position="308"/>
    </location>
</feature>
<reference evidence="2 3" key="1">
    <citation type="submission" date="2023-07" db="EMBL/GenBank/DDBJ databases">
        <title>Novel Shewanella species isolated from Baltic Sea sediments.</title>
        <authorList>
            <person name="Martin-Rodriguez A.J."/>
        </authorList>
    </citation>
    <scope>NUCLEOTIDE SEQUENCE [LARGE SCALE GENOMIC DNA]</scope>
    <source>
        <strain evidence="2 3">SP2S1-2</strain>
    </source>
</reference>
<gene>
    <name evidence="2" type="ORF">Q4Q50_20880</name>
</gene>
<evidence type="ECO:0000256" key="1">
    <source>
        <dbReference type="SAM" id="Phobius"/>
    </source>
</evidence>
<dbReference type="EMBL" id="JAUOES010000038">
    <property type="protein sequence ID" value="MDT3282739.1"/>
    <property type="molecule type" value="Genomic_DNA"/>
</dbReference>
<evidence type="ECO:0000313" key="2">
    <source>
        <dbReference type="EMBL" id="MDT3282739.1"/>
    </source>
</evidence>